<dbReference type="Proteomes" id="UP001151699">
    <property type="component" value="Chromosome A"/>
</dbReference>
<reference evidence="2" key="1">
    <citation type="submission" date="2022-07" db="EMBL/GenBank/DDBJ databases">
        <authorList>
            <person name="Trinca V."/>
            <person name="Uliana J.V.C."/>
            <person name="Torres T.T."/>
            <person name="Ward R.J."/>
            <person name="Monesi N."/>
        </authorList>
    </citation>
    <scope>NUCLEOTIDE SEQUENCE</scope>
    <source>
        <strain evidence="2">HSMRA1968</strain>
        <tissue evidence="2">Whole embryos</tissue>
    </source>
</reference>
<keyword evidence="1" id="KW-0472">Membrane</keyword>
<keyword evidence="1" id="KW-0812">Transmembrane</keyword>
<sequence>MTAQRPALNNINVVSHGSEGLVSLKNYGFESVPTKEIVTEATCKKKINRPSNDSNYDMFEIEDEDSDVVKTFKKTAKLIFQPASVMLGVRTNFNWKPRNEIMFIVALFVIFYGWTCVFYTHYLHVINGETIRNLEVFTVYGIGLSGTLKLVNYTTNFKKLLPLLHFMLKICRRRNPLGRQAKILKEELQKCGRNLKIFTISIFSNVAVLFLSVPVITYFVRKELIPLTPLECPFLDLSSLSGYLIIVSKEYLHEVSGHEQVCDFVHIELDPPRFRFIFSYIAVVKSIFDVTMFAFFSAAHVSQIICLFEIAKSCQNASELEIGPLASMNLPTGVEIMKSIYSYYTILTELL</sequence>
<dbReference type="AlphaFoldDB" id="A0A9Q0N814"/>
<name>A0A9Q0N814_9DIPT</name>
<feature type="transmembrane region" description="Helical" evidence="1">
    <location>
        <begin position="134"/>
        <end position="151"/>
    </location>
</feature>
<evidence type="ECO:0000313" key="3">
    <source>
        <dbReference type="Proteomes" id="UP001151699"/>
    </source>
</evidence>
<organism evidence="2 3">
    <name type="scientific">Pseudolycoriella hygida</name>
    <dbReference type="NCBI Taxonomy" id="35572"/>
    <lineage>
        <taxon>Eukaryota</taxon>
        <taxon>Metazoa</taxon>
        <taxon>Ecdysozoa</taxon>
        <taxon>Arthropoda</taxon>
        <taxon>Hexapoda</taxon>
        <taxon>Insecta</taxon>
        <taxon>Pterygota</taxon>
        <taxon>Neoptera</taxon>
        <taxon>Endopterygota</taxon>
        <taxon>Diptera</taxon>
        <taxon>Nematocera</taxon>
        <taxon>Sciaroidea</taxon>
        <taxon>Sciaridae</taxon>
        <taxon>Pseudolycoriella</taxon>
    </lineage>
</organism>
<protein>
    <recommendedName>
        <fullName evidence="4">Odorant receptor</fullName>
    </recommendedName>
</protein>
<keyword evidence="1" id="KW-1133">Transmembrane helix</keyword>
<dbReference type="EMBL" id="WJQU01000001">
    <property type="protein sequence ID" value="KAJ6645498.1"/>
    <property type="molecule type" value="Genomic_DNA"/>
</dbReference>
<dbReference type="OrthoDB" id="8011344at2759"/>
<evidence type="ECO:0008006" key="4">
    <source>
        <dbReference type="Google" id="ProtNLM"/>
    </source>
</evidence>
<feature type="transmembrane region" description="Helical" evidence="1">
    <location>
        <begin position="277"/>
        <end position="296"/>
    </location>
</feature>
<evidence type="ECO:0000256" key="1">
    <source>
        <dbReference type="SAM" id="Phobius"/>
    </source>
</evidence>
<feature type="transmembrane region" description="Helical" evidence="1">
    <location>
        <begin position="101"/>
        <end position="122"/>
    </location>
</feature>
<evidence type="ECO:0000313" key="2">
    <source>
        <dbReference type="EMBL" id="KAJ6645498.1"/>
    </source>
</evidence>
<gene>
    <name evidence="2" type="ORF">Bhyg_00704</name>
</gene>
<comment type="caution">
    <text evidence="2">The sequence shown here is derived from an EMBL/GenBank/DDBJ whole genome shotgun (WGS) entry which is preliminary data.</text>
</comment>
<keyword evidence="3" id="KW-1185">Reference proteome</keyword>
<proteinExistence type="predicted"/>
<feature type="transmembrane region" description="Helical" evidence="1">
    <location>
        <begin position="197"/>
        <end position="220"/>
    </location>
</feature>
<accession>A0A9Q0N814</accession>